<sequence>MTQLLAPAELIAQVTTALDELTVQLREVPATQYTKPSSLPGWNTAQLIAHLASFAKAAVRQFEHVGADQLPSMYDGGAEGRIEAINMTALMRPESLRALATDGLAQLRAVLPGVEDVWEQPVGYRPGATAADLMYATWREMLIHATDLDEFVRPAASWPAAFSAHLFRALEARVPEGTRLVLQAHGKTPIVLGNGSKSWVLSGADFDLAAWMAGRPAAGPVQVTAAADSAADPQLLPWPSDRLMAR</sequence>
<dbReference type="InterPro" id="IPR024344">
    <property type="entry name" value="MDMPI_metal-binding"/>
</dbReference>
<dbReference type="InterPro" id="IPR034660">
    <property type="entry name" value="DinB/YfiT-like"/>
</dbReference>
<dbReference type="NCBIfam" id="TIGR03083">
    <property type="entry name" value="maleylpyruvate isomerase family mycothiol-dependent enzyme"/>
    <property type="match status" value="1"/>
</dbReference>
<dbReference type="InterPro" id="IPR017517">
    <property type="entry name" value="Maleyloyr_isom"/>
</dbReference>
<name>A0ABQ0RLJ1_GLUNI</name>
<organism evidence="2 3">
    <name type="scientific">Glutamicibacter nicotianae</name>
    <name type="common">Arthrobacter nicotianae</name>
    <dbReference type="NCBI Taxonomy" id="37929"/>
    <lineage>
        <taxon>Bacteria</taxon>
        <taxon>Bacillati</taxon>
        <taxon>Actinomycetota</taxon>
        <taxon>Actinomycetes</taxon>
        <taxon>Micrococcales</taxon>
        <taxon>Micrococcaceae</taxon>
        <taxon>Glutamicibacter</taxon>
    </lineage>
</organism>
<reference evidence="2 3" key="1">
    <citation type="submission" date="2019-06" db="EMBL/GenBank/DDBJ databases">
        <title>Whole genome shotgun sequence of Glutamicibacter nicotianae NBRC 14234.</title>
        <authorList>
            <person name="Hosoyama A."/>
            <person name="Uohara A."/>
            <person name="Ohji S."/>
            <person name="Ichikawa N."/>
        </authorList>
    </citation>
    <scope>NUCLEOTIDE SEQUENCE [LARGE SCALE GENOMIC DNA]</scope>
    <source>
        <strain evidence="2 3">NBRC 14234</strain>
    </source>
</reference>
<proteinExistence type="predicted"/>
<accession>A0ABQ0RLJ1</accession>
<feature type="domain" description="Mycothiol-dependent maleylpyruvate isomerase metal-binding" evidence="1">
    <location>
        <begin position="16"/>
        <end position="148"/>
    </location>
</feature>
<dbReference type="Proteomes" id="UP000316242">
    <property type="component" value="Unassembled WGS sequence"/>
</dbReference>
<dbReference type="Gene3D" id="1.20.120.450">
    <property type="entry name" value="dinb family like domain"/>
    <property type="match status" value="1"/>
</dbReference>
<dbReference type="SUPFAM" id="SSF109854">
    <property type="entry name" value="DinB/YfiT-like putative metalloenzymes"/>
    <property type="match status" value="1"/>
</dbReference>
<comment type="caution">
    <text evidence="2">The sequence shown here is derived from an EMBL/GenBank/DDBJ whole genome shotgun (WGS) entry which is preliminary data.</text>
</comment>
<evidence type="ECO:0000313" key="2">
    <source>
        <dbReference type="EMBL" id="GEC12678.1"/>
    </source>
</evidence>
<dbReference type="RefSeq" id="WP_141357590.1">
    <property type="nucleotide sequence ID" value="NZ_BAAAWM010000001.1"/>
</dbReference>
<dbReference type="InterPro" id="IPR036527">
    <property type="entry name" value="SCP2_sterol-bd_dom_sf"/>
</dbReference>
<dbReference type="SUPFAM" id="SSF55718">
    <property type="entry name" value="SCP-like"/>
    <property type="match status" value="1"/>
</dbReference>
<dbReference type="EMBL" id="BJNE01000006">
    <property type="protein sequence ID" value="GEC12678.1"/>
    <property type="molecule type" value="Genomic_DNA"/>
</dbReference>
<keyword evidence="3" id="KW-1185">Reference proteome</keyword>
<protein>
    <recommendedName>
        <fullName evidence="1">Mycothiol-dependent maleylpyruvate isomerase metal-binding domain-containing protein</fullName>
    </recommendedName>
</protein>
<gene>
    <name evidence="2" type="ORF">ANI01nite_18810</name>
</gene>
<dbReference type="Pfam" id="PF11716">
    <property type="entry name" value="MDMPI_N"/>
    <property type="match status" value="1"/>
</dbReference>
<evidence type="ECO:0000259" key="1">
    <source>
        <dbReference type="Pfam" id="PF11716"/>
    </source>
</evidence>
<evidence type="ECO:0000313" key="3">
    <source>
        <dbReference type="Proteomes" id="UP000316242"/>
    </source>
</evidence>